<evidence type="ECO:0000313" key="2">
    <source>
        <dbReference type="Proteomes" id="UP001597186"/>
    </source>
</evidence>
<organism evidence="1 2">
    <name type="scientific">Lacimonas salitolerans</name>
    <dbReference type="NCBI Taxonomy" id="1323750"/>
    <lineage>
        <taxon>Bacteria</taxon>
        <taxon>Pseudomonadati</taxon>
        <taxon>Pseudomonadota</taxon>
        <taxon>Alphaproteobacteria</taxon>
        <taxon>Rhodobacterales</taxon>
        <taxon>Paracoccaceae</taxon>
        <taxon>Lacimonas</taxon>
    </lineage>
</organism>
<comment type="caution">
    <text evidence="1">The sequence shown here is derived from an EMBL/GenBank/DDBJ whole genome shotgun (WGS) entry which is preliminary data.</text>
</comment>
<proteinExistence type="predicted"/>
<keyword evidence="2" id="KW-1185">Reference proteome</keyword>
<gene>
    <name evidence="1" type="ORF">ACFTOW_04560</name>
</gene>
<reference evidence="2" key="1">
    <citation type="journal article" date="2019" name="Int. J. Syst. Evol. Microbiol.">
        <title>The Global Catalogue of Microorganisms (GCM) 10K type strain sequencing project: providing services to taxonomists for standard genome sequencing and annotation.</title>
        <authorList>
            <consortium name="The Broad Institute Genomics Platform"/>
            <consortium name="The Broad Institute Genome Sequencing Center for Infectious Disease"/>
            <person name="Wu L."/>
            <person name="Ma J."/>
        </authorList>
    </citation>
    <scope>NUCLEOTIDE SEQUENCE [LARGE SCALE GENOMIC DNA]</scope>
    <source>
        <strain evidence="2">CGMCC 1.12477</strain>
    </source>
</reference>
<protein>
    <submittedName>
        <fullName evidence="1">Uncharacterized protein</fullName>
    </submittedName>
</protein>
<name>A0ABW4EDW5_9RHOB</name>
<dbReference type="Proteomes" id="UP001597186">
    <property type="component" value="Unassembled WGS sequence"/>
</dbReference>
<evidence type="ECO:0000313" key="1">
    <source>
        <dbReference type="EMBL" id="MFD1508671.1"/>
    </source>
</evidence>
<dbReference type="RefSeq" id="WP_379913529.1">
    <property type="nucleotide sequence ID" value="NZ_JBHUDD010000036.1"/>
</dbReference>
<sequence>MVRDTRLVPMIEELEQAVAVCSDEMRDEVQARLHVMMAKLRAEGTPVPQRLRDLDQILTDAAAEDRFDNMPI</sequence>
<accession>A0ABW4EDW5</accession>
<dbReference type="EMBL" id="JBHUDD010000036">
    <property type="protein sequence ID" value="MFD1508671.1"/>
    <property type="molecule type" value="Genomic_DNA"/>
</dbReference>